<dbReference type="Proteomes" id="UP001153954">
    <property type="component" value="Unassembled WGS sequence"/>
</dbReference>
<name>A0AAU9TK92_EUPED</name>
<gene>
    <name evidence="1" type="ORF">EEDITHA_LOCUS3791</name>
</gene>
<comment type="caution">
    <text evidence="1">The sequence shown here is derived from an EMBL/GenBank/DDBJ whole genome shotgun (WGS) entry which is preliminary data.</text>
</comment>
<dbReference type="AlphaFoldDB" id="A0AAU9TK92"/>
<keyword evidence="2" id="KW-1185">Reference proteome</keyword>
<evidence type="ECO:0000313" key="2">
    <source>
        <dbReference type="Proteomes" id="UP001153954"/>
    </source>
</evidence>
<accession>A0AAU9TK92</accession>
<sequence length="500" mass="57514">MKRTQMPRIINSSFNISPFNNLDRNVIYPNVVDPIAININEIKPTIEIIEINSDESEKQSPQNNNSFWSHVISEDEKSQTKSKGNVTDEQNYTYDSENQVDDLNATFNSHCGGDSDKHKIYYNRVDYLTIINNNITSDTSSDDRYDDIEIIHFNDAVDDYLRNSNSYTIVARDDDSKNQREWIYSLKDTKYSYENNYEPSNVSSNDSTSCSTVTDDDETIKNRSVFSTPVFNWIPKLNLLSSPLPTVTELTEPYKQSSSDNTEGSSTHKFVKKSANSWFEAIESDRDQCRKQTEILTKLSTLSQRERRRNKVANILNKQTENKEQVSVYCEPGCNSTSSFENMENKITKTDKSNITEVIINEDTVNEIDEDEVKVFDATKKLCLDIPKVRIECKSQPTVRTNEMSDPIELEENWLNNNNNNTEVIDVYDYDLDTVINSGKENVTNEESNSNCTFISKSVDLPQNVTLQNTVPYLHLSLETDFDDDKSCFKRFVKFINCCK</sequence>
<protein>
    <submittedName>
        <fullName evidence="1">Uncharacterized protein</fullName>
    </submittedName>
</protein>
<evidence type="ECO:0000313" key="1">
    <source>
        <dbReference type="EMBL" id="CAH2087541.1"/>
    </source>
</evidence>
<reference evidence="1" key="1">
    <citation type="submission" date="2022-03" db="EMBL/GenBank/DDBJ databases">
        <authorList>
            <person name="Tunstrom K."/>
        </authorList>
    </citation>
    <scope>NUCLEOTIDE SEQUENCE</scope>
</reference>
<proteinExistence type="predicted"/>
<organism evidence="1 2">
    <name type="scientific">Euphydryas editha</name>
    <name type="common">Edith's checkerspot</name>
    <dbReference type="NCBI Taxonomy" id="104508"/>
    <lineage>
        <taxon>Eukaryota</taxon>
        <taxon>Metazoa</taxon>
        <taxon>Ecdysozoa</taxon>
        <taxon>Arthropoda</taxon>
        <taxon>Hexapoda</taxon>
        <taxon>Insecta</taxon>
        <taxon>Pterygota</taxon>
        <taxon>Neoptera</taxon>
        <taxon>Endopterygota</taxon>
        <taxon>Lepidoptera</taxon>
        <taxon>Glossata</taxon>
        <taxon>Ditrysia</taxon>
        <taxon>Papilionoidea</taxon>
        <taxon>Nymphalidae</taxon>
        <taxon>Nymphalinae</taxon>
        <taxon>Euphydryas</taxon>
    </lineage>
</organism>
<dbReference type="EMBL" id="CAKOGL010000006">
    <property type="protein sequence ID" value="CAH2087541.1"/>
    <property type="molecule type" value="Genomic_DNA"/>
</dbReference>